<proteinExistence type="predicted"/>
<keyword evidence="1" id="KW-1133">Transmembrane helix</keyword>
<keyword evidence="1" id="KW-0472">Membrane</keyword>
<name>A0A8S5S9Z9_9CAUD</name>
<keyword evidence="1" id="KW-0812">Transmembrane</keyword>
<feature type="transmembrane region" description="Helical" evidence="1">
    <location>
        <begin position="7"/>
        <end position="24"/>
    </location>
</feature>
<dbReference type="EMBL" id="BK032558">
    <property type="protein sequence ID" value="DAF47758.1"/>
    <property type="molecule type" value="Genomic_DNA"/>
</dbReference>
<organism evidence="2">
    <name type="scientific">Podoviridae sp. ctiVc2</name>
    <dbReference type="NCBI Taxonomy" id="2827745"/>
    <lineage>
        <taxon>Viruses</taxon>
        <taxon>Duplodnaviria</taxon>
        <taxon>Heunggongvirae</taxon>
        <taxon>Uroviricota</taxon>
        <taxon>Caudoviricetes</taxon>
    </lineage>
</organism>
<accession>A0A8S5S9Z9</accession>
<evidence type="ECO:0000313" key="2">
    <source>
        <dbReference type="EMBL" id="DAF47758.1"/>
    </source>
</evidence>
<protein>
    <submittedName>
        <fullName evidence="2">Uncharacterized protein</fullName>
    </submittedName>
</protein>
<evidence type="ECO:0000256" key="1">
    <source>
        <dbReference type="SAM" id="Phobius"/>
    </source>
</evidence>
<reference evidence="2" key="1">
    <citation type="journal article" date="2021" name="Proc. Natl. Acad. Sci. U.S.A.">
        <title>A Catalog of Tens of Thousands of Viruses from Human Metagenomes Reveals Hidden Associations with Chronic Diseases.</title>
        <authorList>
            <person name="Tisza M.J."/>
            <person name="Buck C.B."/>
        </authorList>
    </citation>
    <scope>NUCLEOTIDE SEQUENCE</scope>
    <source>
        <strain evidence="2">CtiVc2</strain>
    </source>
</reference>
<sequence>MKINYEDTVTLIALSAALIMTIYLEQKDLASVIVGVLGGYIGANGSVKRSQYMNNGGSVDEKKECEK</sequence>
<feature type="transmembrane region" description="Helical" evidence="1">
    <location>
        <begin position="30"/>
        <end position="47"/>
    </location>
</feature>